<dbReference type="AlphaFoldDB" id="A0A1I8BS70"/>
<evidence type="ECO:0000256" key="1">
    <source>
        <dbReference type="ARBA" id="ARBA00022692"/>
    </source>
</evidence>
<feature type="transmembrane region" description="Helical" evidence="4">
    <location>
        <begin position="83"/>
        <end position="107"/>
    </location>
</feature>
<evidence type="ECO:0000256" key="2">
    <source>
        <dbReference type="ARBA" id="ARBA00022989"/>
    </source>
</evidence>
<keyword evidence="4" id="KW-0187">Copper transport</keyword>
<comment type="similarity">
    <text evidence="4">Belongs to the copper transporter (Ctr) (TC 1.A.56) family. SLC31A subfamily.</text>
</comment>
<feature type="transmembrane region" description="Helical" evidence="4">
    <location>
        <begin position="175"/>
        <end position="194"/>
    </location>
</feature>
<dbReference type="Pfam" id="PF04145">
    <property type="entry name" value="Ctr"/>
    <property type="match status" value="1"/>
</dbReference>
<keyword evidence="4" id="KW-0813">Transport</keyword>
<dbReference type="PANTHER" id="PTHR12483">
    <property type="entry name" value="SOLUTE CARRIER FAMILY 31 COPPER TRANSPORTERS"/>
    <property type="match status" value="1"/>
</dbReference>
<evidence type="ECO:0000313" key="6">
    <source>
        <dbReference type="WBParaSite" id="MhA1_Contig510.frz3.gene1"/>
    </source>
</evidence>
<keyword evidence="4" id="KW-0406">Ion transport</keyword>
<feature type="transmembrane region" description="Helical" evidence="4">
    <location>
        <begin position="200"/>
        <end position="220"/>
    </location>
</feature>
<dbReference type="GO" id="GO:0016020">
    <property type="term" value="C:membrane"/>
    <property type="evidence" value="ECO:0007669"/>
    <property type="project" value="UniProtKB-SubCell"/>
</dbReference>
<organism evidence="5 6">
    <name type="scientific">Meloidogyne hapla</name>
    <name type="common">Root-knot nematode worm</name>
    <dbReference type="NCBI Taxonomy" id="6305"/>
    <lineage>
        <taxon>Eukaryota</taxon>
        <taxon>Metazoa</taxon>
        <taxon>Ecdysozoa</taxon>
        <taxon>Nematoda</taxon>
        <taxon>Chromadorea</taxon>
        <taxon>Rhabditida</taxon>
        <taxon>Tylenchina</taxon>
        <taxon>Tylenchomorpha</taxon>
        <taxon>Tylenchoidea</taxon>
        <taxon>Meloidogynidae</taxon>
        <taxon>Meloidogyninae</taxon>
        <taxon>Meloidogyne</taxon>
    </lineage>
</organism>
<dbReference type="GO" id="GO:0005375">
    <property type="term" value="F:copper ion transmembrane transporter activity"/>
    <property type="evidence" value="ECO:0007669"/>
    <property type="project" value="UniProtKB-UniRule"/>
</dbReference>
<comment type="subcellular location">
    <subcellularLocation>
        <location evidence="4">Membrane</location>
        <topology evidence="4">Multi-pass membrane protein</topology>
    </subcellularLocation>
</comment>
<dbReference type="InterPro" id="IPR007274">
    <property type="entry name" value="Cop_transporter"/>
</dbReference>
<evidence type="ECO:0000313" key="5">
    <source>
        <dbReference type="Proteomes" id="UP000095281"/>
    </source>
</evidence>
<reference evidence="6" key="1">
    <citation type="submission" date="2016-11" db="UniProtKB">
        <authorList>
            <consortium name="WormBaseParasite"/>
        </authorList>
    </citation>
    <scope>IDENTIFICATION</scope>
</reference>
<proteinExistence type="inferred from homology"/>
<dbReference type="WBParaSite" id="MhA1_Contig510.frz3.gene1">
    <property type="protein sequence ID" value="MhA1_Contig510.frz3.gene1"/>
    <property type="gene ID" value="MhA1_Contig510.frz3.gene1"/>
</dbReference>
<evidence type="ECO:0000256" key="3">
    <source>
        <dbReference type="ARBA" id="ARBA00023136"/>
    </source>
</evidence>
<protein>
    <recommendedName>
        <fullName evidence="4">Copper transport protein</fullName>
    </recommendedName>
</protein>
<keyword evidence="1 4" id="KW-0812">Transmembrane</keyword>
<keyword evidence="4" id="KW-0186">Copper</keyword>
<keyword evidence="3 4" id="KW-0472">Membrane</keyword>
<keyword evidence="5" id="KW-1185">Reference proteome</keyword>
<dbReference type="PANTHER" id="PTHR12483:SF106">
    <property type="entry name" value="COPPER TRANSPORT PROTEIN"/>
    <property type="match status" value="1"/>
</dbReference>
<keyword evidence="2 4" id="KW-1133">Transmembrane helix</keyword>
<accession>A0A1I8BS70</accession>
<evidence type="ECO:0000256" key="4">
    <source>
        <dbReference type="RuleBase" id="RU367022"/>
    </source>
</evidence>
<dbReference type="Proteomes" id="UP000095281">
    <property type="component" value="Unplaced"/>
</dbReference>
<name>A0A1I8BS70_MELHA</name>
<sequence>MFTTFLNNFNNSTIITTNSSLITWLKRWPKEFFRFLISSPSISDAMPDSGSPWKYDYETSVLHFGEHEYVVFNFWKMGSGLGLAASMLVVALVAILHEAVLGLRFFLEREQTLLNSAQQQKQSNNNISTIRINERIPSTSNRYINEINEEKIEENITIKNELKNILRRTFTRTRMLQAMLYALQWCLFIFAFVLVPCGTFNIPLILAALTGKTAGYLLFIGSPAMESVERIPPSPTSGSSEVLQLGRTRKSLRSF</sequence>